<evidence type="ECO:0000256" key="1">
    <source>
        <dbReference type="ARBA" id="ARBA00023125"/>
    </source>
</evidence>
<dbReference type="EMBL" id="JACVVD010000007">
    <property type="protein sequence ID" value="MBD0382560.1"/>
    <property type="molecule type" value="Genomic_DNA"/>
</dbReference>
<dbReference type="RefSeq" id="WP_188176331.1">
    <property type="nucleotide sequence ID" value="NZ_JACVVD010000007.1"/>
</dbReference>
<dbReference type="Proteomes" id="UP000650466">
    <property type="component" value="Unassembled WGS sequence"/>
</dbReference>
<dbReference type="PANTHER" id="PTHR39168">
    <property type="entry name" value="TRANSCRIPTIONAL REGULATOR-RELATED"/>
    <property type="match status" value="1"/>
</dbReference>
<dbReference type="GO" id="GO:0097063">
    <property type="term" value="F:cadmium ion sensor activity"/>
    <property type="evidence" value="ECO:0007669"/>
    <property type="project" value="TreeGrafter"/>
</dbReference>
<sequence>MCTNPNIVEVASLIGEPSRIAILLHLLGGKSLPASELARAARITPQTASSHLSKMVEGGLLVHESYGRHKYYRLASAEVAYALEALQAIASPKPIRSLRESDQLRALRYARTCYDHLAGQVGVALTDRLLELGLLQEEGKDFILSPEGKQRLVHFGVEVEEERKRRRHYARQCLDWSERRHHVSGALGAALTRRLFELRWIERLEGVRAVRVTTEGLQGLADEFGVVL</sequence>
<dbReference type="GO" id="GO:0046686">
    <property type="term" value="P:response to cadmium ion"/>
    <property type="evidence" value="ECO:0007669"/>
    <property type="project" value="TreeGrafter"/>
</dbReference>
<dbReference type="GO" id="GO:0032791">
    <property type="term" value="F:lead ion binding"/>
    <property type="evidence" value="ECO:0007669"/>
    <property type="project" value="TreeGrafter"/>
</dbReference>
<proteinExistence type="predicted"/>
<dbReference type="GO" id="GO:0010288">
    <property type="term" value="P:response to lead ion"/>
    <property type="evidence" value="ECO:0007669"/>
    <property type="project" value="TreeGrafter"/>
</dbReference>
<accession>A0A926KRD5</accession>
<name>A0A926KRD5_9BACL</name>
<dbReference type="Pfam" id="PF12840">
    <property type="entry name" value="HTH_20"/>
    <property type="match status" value="1"/>
</dbReference>
<dbReference type="PANTHER" id="PTHR39168:SF1">
    <property type="entry name" value="TRANSCRIPTIONAL REGULATORY PROTEIN"/>
    <property type="match status" value="1"/>
</dbReference>
<dbReference type="SUPFAM" id="SSF46785">
    <property type="entry name" value="Winged helix' DNA-binding domain"/>
    <property type="match status" value="1"/>
</dbReference>
<dbReference type="CDD" id="cd00090">
    <property type="entry name" value="HTH_ARSR"/>
    <property type="match status" value="1"/>
</dbReference>
<keyword evidence="4" id="KW-1185">Reference proteome</keyword>
<evidence type="ECO:0000259" key="2">
    <source>
        <dbReference type="PROSITE" id="PS50987"/>
    </source>
</evidence>
<keyword evidence="1" id="KW-0238">DNA-binding</keyword>
<feature type="domain" description="HTH arsR-type" evidence="2">
    <location>
        <begin position="1"/>
        <end position="94"/>
    </location>
</feature>
<dbReference type="InterPro" id="IPR052543">
    <property type="entry name" value="HTH_Metal-responsive_Reg"/>
</dbReference>
<dbReference type="SMART" id="SM00418">
    <property type="entry name" value="HTH_ARSR"/>
    <property type="match status" value="1"/>
</dbReference>
<dbReference type="InterPro" id="IPR011991">
    <property type="entry name" value="ArsR-like_HTH"/>
</dbReference>
<evidence type="ECO:0000313" key="3">
    <source>
        <dbReference type="EMBL" id="MBD0382560.1"/>
    </source>
</evidence>
<organism evidence="3 4">
    <name type="scientific">Paenibacillus sedimenti</name>
    <dbReference type="NCBI Taxonomy" id="2770274"/>
    <lineage>
        <taxon>Bacteria</taxon>
        <taxon>Bacillati</taxon>
        <taxon>Bacillota</taxon>
        <taxon>Bacilli</taxon>
        <taxon>Bacillales</taxon>
        <taxon>Paenibacillaceae</taxon>
        <taxon>Paenibacillus</taxon>
    </lineage>
</organism>
<reference evidence="3" key="1">
    <citation type="submission" date="2020-09" db="EMBL/GenBank/DDBJ databases">
        <title>Draft Genome Sequence of Paenibacillus sp. WST5.</title>
        <authorList>
            <person name="Bao Z."/>
        </authorList>
    </citation>
    <scope>NUCLEOTIDE SEQUENCE</scope>
    <source>
        <strain evidence="3">WST5</strain>
    </source>
</reference>
<protein>
    <submittedName>
        <fullName evidence="3">Winged helix-turn-helix transcriptional regulator</fullName>
    </submittedName>
</protein>
<dbReference type="InterPro" id="IPR001845">
    <property type="entry name" value="HTH_ArsR_DNA-bd_dom"/>
</dbReference>
<dbReference type="Gene3D" id="1.10.10.10">
    <property type="entry name" value="Winged helix-like DNA-binding domain superfamily/Winged helix DNA-binding domain"/>
    <property type="match status" value="1"/>
</dbReference>
<dbReference type="InterPro" id="IPR036388">
    <property type="entry name" value="WH-like_DNA-bd_sf"/>
</dbReference>
<dbReference type="GO" id="GO:0003700">
    <property type="term" value="F:DNA-binding transcription factor activity"/>
    <property type="evidence" value="ECO:0007669"/>
    <property type="project" value="InterPro"/>
</dbReference>
<comment type="caution">
    <text evidence="3">The sequence shown here is derived from an EMBL/GenBank/DDBJ whole genome shotgun (WGS) entry which is preliminary data.</text>
</comment>
<evidence type="ECO:0000313" key="4">
    <source>
        <dbReference type="Proteomes" id="UP000650466"/>
    </source>
</evidence>
<gene>
    <name evidence="3" type="ORF">ICC18_20790</name>
</gene>
<dbReference type="AlphaFoldDB" id="A0A926KRD5"/>
<dbReference type="GO" id="GO:0003677">
    <property type="term" value="F:DNA binding"/>
    <property type="evidence" value="ECO:0007669"/>
    <property type="project" value="UniProtKB-KW"/>
</dbReference>
<dbReference type="PROSITE" id="PS50987">
    <property type="entry name" value="HTH_ARSR_2"/>
    <property type="match status" value="1"/>
</dbReference>
<dbReference type="InterPro" id="IPR036390">
    <property type="entry name" value="WH_DNA-bd_sf"/>
</dbReference>